<gene>
    <name evidence="2" type="ORF">CC80DRAFT_440587</name>
</gene>
<organism evidence="2 3">
    <name type="scientific">Byssothecium circinans</name>
    <dbReference type="NCBI Taxonomy" id="147558"/>
    <lineage>
        <taxon>Eukaryota</taxon>
        <taxon>Fungi</taxon>
        <taxon>Dikarya</taxon>
        <taxon>Ascomycota</taxon>
        <taxon>Pezizomycotina</taxon>
        <taxon>Dothideomycetes</taxon>
        <taxon>Pleosporomycetidae</taxon>
        <taxon>Pleosporales</taxon>
        <taxon>Massarineae</taxon>
        <taxon>Massarinaceae</taxon>
        <taxon>Byssothecium</taxon>
    </lineage>
</organism>
<keyword evidence="3" id="KW-1185">Reference proteome</keyword>
<dbReference type="InterPro" id="IPR002575">
    <property type="entry name" value="Aminoglycoside_PTrfase"/>
</dbReference>
<dbReference type="CDD" id="cd05120">
    <property type="entry name" value="APH_ChoK_like"/>
    <property type="match status" value="1"/>
</dbReference>
<dbReference type="Gene3D" id="3.90.1200.10">
    <property type="match status" value="1"/>
</dbReference>
<accession>A0A6A5U5J3</accession>
<keyword evidence="2" id="KW-0808">Transferase</keyword>
<dbReference type="PANTHER" id="PTHR21310:SF15">
    <property type="entry name" value="AMINOGLYCOSIDE PHOSPHOTRANSFERASE DOMAIN-CONTAINING PROTEIN"/>
    <property type="match status" value="1"/>
</dbReference>
<dbReference type="EMBL" id="ML976985">
    <property type="protein sequence ID" value="KAF1959229.1"/>
    <property type="molecule type" value="Genomic_DNA"/>
</dbReference>
<dbReference type="Proteomes" id="UP000800035">
    <property type="component" value="Unassembled WGS sequence"/>
</dbReference>
<dbReference type="GO" id="GO:0016301">
    <property type="term" value="F:kinase activity"/>
    <property type="evidence" value="ECO:0007669"/>
    <property type="project" value="UniProtKB-KW"/>
</dbReference>
<name>A0A6A5U5J3_9PLEO</name>
<dbReference type="SUPFAM" id="SSF56112">
    <property type="entry name" value="Protein kinase-like (PK-like)"/>
    <property type="match status" value="1"/>
</dbReference>
<dbReference type="InterPro" id="IPR011009">
    <property type="entry name" value="Kinase-like_dom_sf"/>
</dbReference>
<dbReference type="OrthoDB" id="2906425at2759"/>
<proteinExistence type="predicted"/>
<reference evidence="2" key="1">
    <citation type="journal article" date="2020" name="Stud. Mycol.">
        <title>101 Dothideomycetes genomes: a test case for predicting lifestyles and emergence of pathogens.</title>
        <authorList>
            <person name="Haridas S."/>
            <person name="Albert R."/>
            <person name="Binder M."/>
            <person name="Bloem J."/>
            <person name="Labutti K."/>
            <person name="Salamov A."/>
            <person name="Andreopoulos B."/>
            <person name="Baker S."/>
            <person name="Barry K."/>
            <person name="Bills G."/>
            <person name="Bluhm B."/>
            <person name="Cannon C."/>
            <person name="Castanera R."/>
            <person name="Culley D."/>
            <person name="Daum C."/>
            <person name="Ezra D."/>
            <person name="Gonzalez J."/>
            <person name="Henrissat B."/>
            <person name="Kuo A."/>
            <person name="Liang C."/>
            <person name="Lipzen A."/>
            <person name="Lutzoni F."/>
            <person name="Magnuson J."/>
            <person name="Mondo S."/>
            <person name="Nolan M."/>
            <person name="Ohm R."/>
            <person name="Pangilinan J."/>
            <person name="Park H.-J."/>
            <person name="Ramirez L."/>
            <person name="Alfaro M."/>
            <person name="Sun H."/>
            <person name="Tritt A."/>
            <person name="Yoshinaga Y."/>
            <person name="Zwiers L.-H."/>
            <person name="Turgeon B."/>
            <person name="Goodwin S."/>
            <person name="Spatafora J."/>
            <person name="Crous P."/>
            <person name="Grigoriev I."/>
        </authorList>
    </citation>
    <scope>NUCLEOTIDE SEQUENCE</scope>
    <source>
        <strain evidence="2">CBS 675.92</strain>
    </source>
</reference>
<sequence>MADNDGNPVSTASPDSTIESSYIVSVTCYVKTATTFIKRELLDSERKRRLDGSIIDRPWREERLRNEARALQLVQEYTTIPVPKLIGFGRNKNGLAYLETERLHGIELECIKDQCRKPEGVPHVSEGKCEECSSIAKENAARFICDEVLPQLAKVPKSSTTGLDGFVLPPSWILEYDKRPHWEPKTADSASYFFCHGDLASHNIMMDPNTLKVVAIYDWEHAGYFPPEFQLWFVDRQRYFDYFRDHKRVREFVALLDV</sequence>
<dbReference type="Pfam" id="PF01636">
    <property type="entry name" value="APH"/>
    <property type="match status" value="1"/>
</dbReference>
<evidence type="ECO:0000313" key="3">
    <source>
        <dbReference type="Proteomes" id="UP000800035"/>
    </source>
</evidence>
<evidence type="ECO:0000259" key="1">
    <source>
        <dbReference type="Pfam" id="PF01636"/>
    </source>
</evidence>
<dbReference type="InterPro" id="IPR051678">
    <property type="entry name" value="AGP_Transferase"/>
</dbReference>
<dbReference type="PANTHER" id="PTHR21310">
    <property type="entry name" value="AMINOGLYCOSIDE PHOSPHOTRANSFERASE-RELATED-RELATED"/>
    <property type="match status" value="1"/>
</dbReference>
<feature type="domain" description="Aminoglycoside phosphotransferase" evidence="1">
    <location>
        <begin position="189"/>
        <end position="233"/>
    </location>
</feature>
<evidence type="ECO:0000313" key="2">
    <source>
        <dbReference type="EMBL" id="KAF1959229.1"/>
    </source>
</evidence>
<protein>
    <submittedName>
        <fullName evidence="2">Kinase-like protein</fullName>
    </submittedName>
</protein>
<keyword evidence="2" id="KW-0418">Kinase</keyword>
<dbReference type="AlphaFoldDB" id="A0A6A5U5J3"/>